<name>A0A3R6A7Q5_9BACT</name>
<accession>A0A3R6A7Q5</accession>
<reference evidence="2 3" key="1">
    <citation type="submission" date="2018-08" db="EMBL/GenBank/DDBJ databases">
        <title>A genome reference for cultivated species of the human gut microbiota.</title>
        <authorList>
            <person name="Zou Y."/>
            <person name="Xue W."/>
            <person name="Luo G."/>
        </authorList>
    </citation>
    <scope>NUCLEOTIDE SEQUENCE [LARGE SCALE GENOMIC DNA]</scope>
    <source>
        <strain evidence="2 3">AM42-23AC</strain>
    </source>
</reference>
<protein>
    <submittedName>
        <fullName evidence="2">Uncharacterized protein</fullName>
    </submittedName>
</protein>
<sequence length="77" mass="8350">MVSQKTTDDRETDRRKLLAGYLYDCSKMMYGSVAVGGLSPLLTGDPLQAVHQVCLVSGVACGASLAYLANYIMKFKK</sequence>
<keyword evidence="1" id="KW-1133">Transmembrane helix</keyword>
<evidence type="ECO:0000313" key="2">
    <source>
        <dbReference type="EMBL" id="RHA82619.1"/>
    </source>
</evidence>
<evidence type="ECO:0000313" key="3">
    <source>
        <dbReference type="Proteomes" id="UP000284990"/>
    </source>
</evidence>
<dbReference type="Proteomes" id="UP000284990">
    <property type="component" value="Unassembled WGS sequence"/>
</dbReference>
<dbReference type="EMBL" id="QSFW01000041">
    <property type="protein sequence ID" value="RHA82619.1"/>
    <property type="molecule type" value="Genomic_DNA"/>
</dbReference>
<organism evidence="2 3">
    <name type="scientific">Segatella copri</name>
    <dbReference type="NCBI Taxonomy" id="165179"/>
    <lineage>
        <taxon>Bacteria</taxon>
        <taxon>Pseudomonadati</taxon>
        <taxon>Bacteroidota</taxon>
        <taxon>Bacteroidia</taxon>
        <taxon>Bacteroidales</taxon>
        <taxon>Prevotellaceae</taxon>
        <taxon>Segatella</taxon>
    </lineage>
</organism>
<feature type="transmembrane region" description="Helical" evidence="1">
    <location>
        <begin position="49"/>
        <end position="69"/>
    </location>
</feature>
<gene>
    <name evidence="2" type="ORF">DW916_14725</name>
</gene>
<keyword evidence="1" id="KW-0472">Membrane</keyword>
<evidence type="ECO:0000256" key="1">
    <source>
        <dbReference type="SAM" id="Phobius"/>
    </source>
</evidence>
<dbReference type="AlphaFoldDB" id="A0A3R6A7Q5"/>
<proteinExistence type="predicted"/>
<feature type="transmembrane region" description="Helical" evidence="1">
    <location>
        <begin position="21"/>
        <end position="43"/>
    </location>
</feature>
<comment type="caution">
    <text evidence="2">The sequence shown here is derived from an EMBL/GenBank/DDBJ whole genome shotgun (WGS) entry which is preliminary data.</text>
</comment>
<keyword evidence="1" id="KW-0812">Transmembrane</keyword>